<dbReference type="STRING" id="1122997.GCA_000425285_02560"/>
<sequence length="199" mass="21240">MCPQHSGDSAGSCGHGSRHGHGGDCPTSPWEIVDAVRDLANGRIPAHHGRFGPRMGRGDVRAAILTLLGEEPMHGYQIIREIETRSHGVWKPSAGSVYPTLQMLADEGLVEVEESEGRKTYRLTDAGREEAAGADEESAPWQTAAAQNAGRTIELPKAATKLAQAVGQIARGGDPEQIAKAVTILDDARRGIYTILSQE</sequence>
<organism evidence="3 4">
    <name type="scientific">Acidipropionibacterium jensenii</name>
    <dbReference type="NCBI Taxonomy" id="1749"/>
    <lineage>
        <taxon>Bacteria</taxon>
        <taxon>Bacillati</taxon>
        <taxon>Actinomycetota</taxon>
        <taxon>Actinomycetes</taxon>
        <taxon>Propionibacteriales</taxon>
        <taxon>Propionibacteriaceae</taxon>
        <taxon>Acidipropionibacterium</taxon>
    </lineage>
</organism>
<dbReference type="InterPro" id="IPR011991">
    <property type="entry name" value="ArsR-like_HTH"/>
</dbReference>
<dbReference type="RefSeq" id="WP_036982441.1">
    <property type="nucleotide sequence ID" value="NZ_JAKDOF010000118.1"/>
</dbReference>
<dbReference type="CDD" id="cd00090">
    <property type="entry name" value="HTH_ARSR"/>
    <property type="match status" value="1"/>
</dbReference>
<evidence type="ECO:0000313" key="3">
    <source>
        <dbReference type="EMBL" id="VEI02963.1"/>
    </source>
</evidence>
<evidence type="ECO:0000259" key="2">
    <source>
        <dbReference type="Pfam" id="PF03551"/>
    </source>
</evidence>
<protein>
    <submittedName>
        <fullName evidence="3">Transcriptional regulator YqjI</fullName>
    </submittedName>
</protein>
<dbReference type="Proteomes" id="UP000277858">
    <property type="component" value="Chromosome"/>
</dbReference>
<dbReference type="Pfam" id="PF03551">
    <property type="entry name" value="PadR"/>
    <property type="match status" value="1"/>
</dbReference>
<dbReference type="AlphaFoldDB" id="A0A3S4VIU3"/>
<proteinExistence type="predicted"/>
<dbReference type="InterPro" id="IPR005149">
    <property type="entry name" value="Tscrpt_reg_PadR_N"/>
</dbReference>
<evidence type="ECO:0000313" key="4">
    <source>
        <dbReference type="Proteomes" id="UP000277858"/>
    </source>
</evidence>
<name>A0A3S4VIU3_9ACTN</name>
<accession>A0A3S4VIU3</accession>
<feature type="domain" description="Transcription regulator PadR N-terminal" evidence="2">
    <location>
        <begin position="64"/>
        <end position="131"/>
    </location>
</feature>
<dbReference type="Gene3D" id="1.10.10.10">
    <property type="entry name" value="Winged helix-like DNA-binding domain superfamily/Winged helix DNA-binding domain"/>
    <property type="match status" value="1"/>
</dbReference>
<dbReference type="OrthoDB" id="1683430at2"/>
<dbReference type="InterPro" id="IPR036390">
    <property type="entry name" value="WH_DNA-bd_sf"/>
</dbReference>
<dbReference type="PANTHER" id="PTHR43252:SF2">
    <property type="entry name" value="TRANSCRIPTION REGULATOR, PADR-LIKE FAMILY"/>
    <property type="match status" value="1"/>
</dbReference>
<dbReference type="SUPFAM" id="SSF46785">
    <property type="entry name" value="Winged helix' DNA-binding domain"/>
    <property type="match status" value="1"/>
</dbReference>
<evidence type="ECO:0000256" key="1">
    <source>
        <dbReference type="SAM" id="MobiDB-lite"/>
    </source>
</evidence>
<gene>
    <name evidence="3" type="primary">yqjI</name>
    <name evidence="3" type="ORF">NCTC13652_01161</name>
</gene>
<keyword evidence="4" id="KW-1185">Reference proteome</keyword>
<reference evidence="3 4" key="1">
    <citation type="submission" date="2018-12" db="EMBL/GenBank/DDBJ databases">
        <authorList>
            <consortium name="Pathogen Informatics"/>
        </authorList>
    </citation>
    <scope>NUCLEOTIDE SEQUENCE [LARGE SCALE GENOMIC DNA]</scope>
    <source>
        <strain evidence="3 4">NCTC13652</strain>
    </source>
</reference>
<feature type="region of interest" description="Disordered" evidence="1">
    <location>
        <begin position="1"/>
        <end position="24"/>
    </location>
</feature>
<dbReference type="PANTHER" id="PTHR43252">
    <property type="entry name" value="TRANSCRIPTIONAL REGULATOR YQJI"/>
    <property type="match status" value="1"/>
</dbReference>
<dbReference type="InterPro" id="IPR036388">
    <property type="entry name" value="WH-like_DNA-bd_sf"/>
</dbReference>
<dbReference type="EMBL" id="LR134473">
    <property type="protein sequence ID" value="VEI02963.1"/>
    <property type="molecule type" value="Genomic_DNA"/>
</dbReference>